<dbReference type="Proteomes" id="UP001595767">
    <property type="component" value="Unassembled WGS sequence"/>
</dbReference>
<comment type="caution">
    <text evidence="2">The sequence shown here is derived from an EMBL/GenBank/DDBJ whole genome shotgun (WGS) entry which is preliminary data.</text>
</comment>
<evidence type="ECO:0000313" key="3">
    <source>
        <dbReference type="Proteomes" id="UP001595767"/>
    </source>
</evidence>
<evidence type="ECO:0000313" key="2">
    <source>
        <dbReference type="EMBL" id="MFC4127146.1"/>
    </source>
</evidence>
<feature type="region of interest" description="Disordered" evidence="1">
    <location>
        <begin position="87"/>
        <end position="107"/>
    </location>
</feature>
<dbReference type="EMBL" id="JBHSBA010000011">
    <property type="protein sequence ID" value="MFC4127146.1"/>
    <property type="molecule type" value="Genomic_DNA"/>
</dbReference>
<evidence type="ECO:0000256" key="1">
    <source>
        <dbReference type="SAM" id="MobiDB-lite"/>
    </source>
</evidence>
<sequence length="118" mass="11759">MTTDEGAKVGSTDQAASSAGCIGRQDVPVMAIANRSDAAAANRTQSVSEANDRVAIKPAAAQKPTADAGRRILRPDIAPLIRAAQASISVSGDGSRSSPGSTTRSPAAAIVAASAVSW</sequence>
<protein>
    <submittedName>
        <fullName evidence="2">Uncharacterized protein</fullName>
    </submittedName>
</protein>
<gene>
    <name evidence="2" type="ORF">ACFOW8_19635</name>
</gene>
<name>A0ABV8L9D9_9NOCA</name>
<dbReference type="RefSeq" id="WP_378552344.1">
    <property type="nucleotide sequence ID" value="NZ_JBHSBA010000011.1"/>
</dbReference>
<proteinExistence type="predicted"/>
<feature type="region of interest" description="Disordered" evidence="1">
    <location>
        <begin position="1"/>
        <end position="21"/>
    </location>
</feature>
<keyword evidence="3" id="KW-1185">Reference proteome</keyword>
<accession>A0ABV8L9D9</accession>
<reference evidence="3" key="1">
    <citation type="journal article" date="2019" name="Int. J. Syst. Evol. Microbiol.">
        <title>The Global Catalogue of Microorganisms (GCM) 10K type strain sequencing project: providing services to taxonomists for standard genome sequencing and annotation.</title>
        <authorList>
            <consortium name="The Broad Institute Genomics Platform"/>
            <consortium name="The Broad Institute Genome Sequencing Center for Infectious Disease"/>
            <person name="Wu L."/>
            <person name="Ma J."/>
        </authorList>
    </citation>
    <scope>NUCLEOTIDE SEQUENCE [LARGE SCALE GENOMIC DNA]</scope>
    <source>
        <strain evidence="3">CGMCC 4.7204</strain>
    </source>
</reference>
<organism evidence="2 3">
    <name type="scientific">Nocardia rhizosphaerae</name>
    <dbReference type="NCBI Taxonomy" id="1691571"/>
    <lineage>
        <taxon>Bacteria</taxon>
        <taxon>Bacillati</taxon>
        <taxon>Actinomycetota</taxon>
        <taxon>Actinomycetes</taxon>
        <taxon>Mycobacteriales</taxon>
        <taxon>Nocardiaceae</taxon>
        <taxon>Nocardia</taxon>
    </lineage>
</organism>